<keyword evidence="4" id="KW-1185">Reference proteome</keyword>
<reference evidence="3 4" key="1">
    <citation type="journal article" date="2017" name="Int. J. Syst. Evol. Microbiol.">
        <title>Arachidicoccus ginsenosidivorans sp. nov., with ginsenoside-converting activity isolated from ginseng cultivating soil.</title>
        <authorList>
            <person name="Siddiqi M.Z."/>
            <person name="Aslam Z."/>
            <person name="Im W.T."/>
        </authorList>
    </citation>
    <scope>NUCLEOTIDE SEQUENCE [LARGE SCALE GENOMIC DNA]</scope>
    <source>
        <strain evidence="3 4">Gsoil 809</strain>
    </source>
</reference>
<dbReference type="Proteomes" id="UP000321291">
    <property type="component" value="Chromosome"/>
</dbReference>
<evidence type="ECO:0000256" key="2">
    <source>
        <dbReference type="PROSITE-ProRule" id="PRU01282"/>
    </source>
</evidence>
<dbReference type="RefSeq" id="WP_146785704.1">
    <property type="nucleotide sequence ID" value="NZ_CP042434.1"/>
</dbReference>
<dbReference type="OrthoDB" id="9808142at2"/>
<dbReference type="InterPro" id="IPR006660">
    <property type="entry name" value="Arsenate_reductase-like"/>
</dbReference>
<evidence type="ECO:0000313" key="4">
    <source>
        <dbReference type="Proteomes" id="UP000321291"/>
    </source>
</evidence>
<accession>A0A5B8VTB9</accession>
<dbReference type="PROSITE" id="PS51353">
    <property type="entry name" value="ARSC"/>
    <property type="match status" value="1"/>
</dbReference>
<name>A0A5B8VTB9_9BACT</name>
<dbReference type="Gene3D" id="3.40.30.10">
    <property type="entry name" value="Glutaredoxin"/>
    <property type="match status" value="1"/>
</dbReference>
<sequence length="89" mass="10310">MYQFLTDNHIPFVLRDYLQRPLSRDELITLIEKTGFPAQKLLRQSDPDYLELMAKSGLNSSGDTKAVIDVLVKYPRFLQRPILVMGTLR</sequence>
<proteinExistence type="inferred from homology"/>
<dbReference type="PANTHER" id="PTHR30041:SF4">
    <property type="entry name" value="ARSENATE REDUCTASE"/>
    <property type="match status" value="1"/>
</dbReference>
<evidence type="ECO:0000313" key="3">
    <source>
        <dbReference type="EMBL" id="QEC73398.1"/>
    </source>
</evidence>
<dbReference type="SUPFAM" id="SSF52833">
    <property type="entry name" value="Thioredoxin-like"/>
    <property type="match status" value="1"/>
</dbReference>
<protein>
    <recommendedName>
        <fullName evidence="5">Arsenate reductase</fullName>
    </recommendedName>
</protein>
<comment type="similarity">
    <text evidence="1 2">Belongs to the ArsC family.</text>
</comment>
<organism evidence="3 4">
    <name type="scientific">Arachidicoccus ginsenosidivorans</name>
    <dbReference type="NCBI Taxonomy" id="496057"/>
    <lineage>
        <taxon>Bacteria</taxon>
        <taxon>Pseudomonadati</taxon>
        <taxon>Bacteroidota</taxon>
        <taxon>Chitinophagia</taxon>
        <taxon>Chitinophagales</taxon>
        <taxon>Chitinophagaceae</taxon>
        <taxon>Arachidicoccus</taxon>
    </lineage>
</organism>
<dbReference type="EMBL" id="CP042434">
    <property type="protein sequence ID" value="QEC73398.1"/>
    <property type="molecule type" value="Genomic_DNA"/>
</dbReference>
<evidence type="ECO:0008006" key="5">
    <source>
        <dbReference type="Google" id="ProtNLM"/>
    </source>
</evidence>
<dbReference type="InterPro" id="IPR036249">
    <property type="entry name" value="Thioredoxin-like_sf"/>
</dbReference>
<dbReference type="PANTHER" id="PTHR30041">
    <property type="entry name" value="ARSENATE REDUCTASE"/>
    <property type="match status" value="1"/>
</dbReference>
<dbReference type="AlphaFoldDB" id="A0A5B8VTB9"/>
<dbReference type="KEGG" id="agi:FSB73_18760"/>
<gene>
    <name evidence="3" type="ORF">FSB73_18760</name>
</gene>
<evidence type="ECO:0000256" key="1">
    <source>
        <dbReference type="ARBA" id="ARBA00007198"/>
    </source>
</evidence>